<feature type="transmembrane region" description="Helical" evidence="1">
    <location>
        <begin position="84"/>
        <end position="102"/>
    </location>
</feature>
<keyword evidence="3" id="KW-1185">Reference proteome</keyword>
<dbReference type="AlphaFoldDB" id="K4LK43"/>
<dbReference type="STRING" id="1089553.Tph_c22470"/>
<feature type="transmembrane region" description="Helical" evidence="1">
    <location>
        <begin position="60"/>
        <end position="77"/>
    </location>
</feature>
<dbReference type="RefSeq" id="WP_015051309.1">
    <property type="nucleotide sequence ID" value="NC_018870.1"/>
</dbReference>
<sequence length="168" mass="18784">MNDFPFYLVFCHSMPEIALVTTLGMVLIGFRPEYKKILMVTLLGALISYCIRLLPLPPGLHGVFLVPVVIALVVACCRMDLFAATLAVFLGVIVLSIAEGIFDFLTPKISGFTFQDVAANPLLRVLFPLPEYIFLTVVTVIAGRFRWRIVNLREIRDLEVQVKGREKG</sequence>
<name>K4LK43_THEPS</name>
<feature type="transmembrane region" description="Helical" evidence="1">
    <location>
        <begin position="122"/>
        <end position="143"/>
    </location>
</feature>
<evidence type="ECO:0000313" key="2">
    <source>
        <dbReference type="EMBL" id="AFV12437.1"/>
    </source>
</evidence>
<dbReference type="eggNOG" id="COG3290">
    <property type="taxonomic scope" value="Bacteria"/>
</dbReference>
<protein>
    <submittedName>
        <fullName evidence="2">Uncharacterized protein</fullName>
    </submittedName>
</protein>
<evidence type="ECO:0000313" key="3">
    <source>
        <dbReference type="Proteomes" id="UP000000467"/>
    </source>
</evidence>
<accession>K4LK43</accession>
<keyword evidence="1" id="KW-0472">Membrane</keyword>
<dbReference type="HOGENOM" id="CLU_135084_0_0_9"/>
<proteinExistence type="predicted"/>
<dbReference type="OrthoDB" id="1724319at2"/>
<feature type="transmembrane region" description="Helical" evidence="1">
    <location>
        <begin position="37"/>
        <end position="54"/>
    </location>
</feature>
<dbReference type="KEGG" id="tpz:Tph_c22470"/>
<dbReference type="EMBL" id="CP003732">
    <property type="protein sequence ID" value="AFV12437.1"/>
    <property type="molecule type" value="Genomic_DNA"/>
</dbReference>
<dbReference type="Proteomes" id="UP000000467">
    <property type="component" value="Chromosome"/>
</dbReference>
<feature type="transmembrane region" description="Helical" evidence="1">
    <location>
        <begin position="6"/>
        <end position="30"/>
    </location>
</feature>
<keyword evidence="1" id="KW-0812">Transmembrane</keyword>
<evidence type="ECO:0000256" key="1">
    <source>
        <dbReference type="SAM" id="Phobius"/>
    </source>
</evidence>
<gene>
    <name evidence="2" type="ordered locus">Tph_c22470</name>
</gene>
<keyword evidence="1" id="KW-1133">Transmembrane helix</keyword>
<organism evidence="2 3">
    <name type="scientific">Thermacetogenium phaeum (strain ATCC BAA-254 / DSM 26808 / PB)</name>
    <dbReference type="NCBI Taxonomy" id="1089553"/>
    <lineage>
        <taxon>Bacteria</taxon>
        <taxon>Bacillati</taxon>
        <taxon>Bacillota</taxon>
        <taxon>Clostridia</taxon>
        <taxon>Thermoanaerobacterales</taxon>
        <taxon>Thermoanaerobacteraceae</taxon>
        <taxon>Thermacetogenium</taxon>
    </lineage>
</organism>
<reference evidence="2" key="1">
    <citation type="journal article" date="2012" name="BMC Genomics">
        <title>Genome-guided analysis of physiological and morphological traits of the fermentative acetate oxidizer Thermacetogenium phaeum.</title>
        <authorList>
            <person name="Oehler D."/>
            <person name="Poehlein A."/>
            <person name="Leimbach A."/>
            <person name="Muller N."/>
            <person name="Daniel R."/>
            <person name="Gottschalk G."/>
            <person name="Schink B."/>
        </authorList>
    </citation>
    <scope>NUCLEOTIDE SEQUENCE [LARGE SCALE GENOMIC DNA]</scope>
    <source>
        <strain evidence="2">DSM 12270</strain>
    </source>
</reference>